<feature type="region of interest" description="Disordered" evidence="2">
    <location>
        <begin position="1"/>
        <end position="82"/>
    </location>
</feature>
<comment type="caution">
    <text evidence="3">The sequence shown here is derived from an EMBL/GenBank/DDBJ whole genome shotgun (WGS) entry which is preliminary data.</text>
</comment>
<reference evidence="3" key="2">
    <citation type="submission" date="2023-05" db="EMBL/GenBank/DDBJ databases">
        <authorList>
            <consortium name="Lawrence Berkeley National Laboratory"/>
            <person name="Steindorff A."/>
            <person name="Hensen N."/>
            <person name="Bonometti L."/>
            <person name="Westerberg I."/>
            <person name="Brannstrom I.O."/>
            <person name="Guillou S."/>
            <person name="Cros-Aarteil S."/>
            <person name="Calhoun S."/>
            <person name="Haridas S."/>
            <person name="Kuo A."/>
            <person name="Mondo S."/>
            <person name="Pangilinan J."/>
            <person name="Riley R."/>
            <person name="Labutti K."/>
            <person name="Andreopoulos B."/>
            <person name="Lipzen A."/>
            <person name="Chen C."/>
            <person name="Yanf M."/>
            <person name="Daum C."/>
            <person name="Ng V."/>
            <person name="Clum A."/>
            <person name="Ohm R."/>
            <person name="Martin F."/>
            <person name="Silar P."/>
            <person name="Natvig D."/>
            <person name="Lalanne C."/>
            <person name="Gautier V."/>
            <person name="Ament-Velasquez S.L."/>
            <person name="Kruys A."/>
            <person name="Hutchinson M.I."/>
            <person name="Powell A.J."/>
            <person name="Barry K."/>
            <person name="Miller A.N."/>
            <person name="Grigoriev I.V."/>
            <person name="Debuchy R."/>
            <person name="Gladieux P."/>
            <person name="Thoren M.H."/>
            <person name="Johannesson H."/>
        </authorList>
    </citation>
    <scope>NUCLEOTIDE SEQUENCE</scope>
    <source>
        <strain evidence="3">CBS 141.50</strain>
    </source>
</reference>
<feature type="coiled-coil region" evidence="1">
    <location>
        <begin position="90"/>
        <end position="128"/>
    </location>
</feature>
<organism evidence="3 4">
    <name type="scientific">Dichotomopilus funicola</name>
    <dbReference type="NCBI Taxonomy" id="1934379"/>
    <lineage>
        <taxon>Eukaryota</taxon>
        <taxon>Fungi</taxon>
        <taxon>Dikarya</taxon>
        <taxon>Ascomycota</taxon>
        <taxon>Pezizomycotina</taxon>
        <taxon>Sordariomycetes</taxon>
        <taxon>Sordariomycetidae</taxon>
        <taxon>Sordariales</taxon>
        <taxon>Chaetomiaceae</taxon>
        <taxon>Dichotomopilus</taxon>
    </lineage>
</organism>
<dbReference type="Proteomes" id="UP001302676">
    <property type="component" value="Unassembled WGS sequence"/>
</dbReference>
<name>A0AAN6UWC0_9PEZI</name>
<evidence type="ECO:0000256" key="1">
    <source>
        <dbReference type="SAM" id="Coils"/>
    </source>
</evidence>
<reference evidence="3" key="1">
    <citation type="journal article" date="2023" name="Mol. Phylogenet. Evol.">
        <title>Genome-scale phylogeny and comparative genomics of the fungal order Sordariales.</title>
        <authorList>
            <person name="Hensen N."/>
            <person name="Bonometti L."/>
            <person name="Westerberg I."/>
            <person name="Brannstrom I.O."/>
            <person name="Guillou S."/>
            <person name="Cros-Aarteil S."/>
            <person name="Calhoun S."/>
            <person name="Haridas S."/>
            <person name="Kuo A."/>
            <person name="Mondo S."/>
            <person name="Pangilinan J."/>
            <person name="Riley R."/>
            <person name="LaButti K."/>
            <person name="Andreopoulos B."/>
            <person name="Lipzen A."/>
            <person name="Chen C."/>
            <person name="Yan M."/>
            <person name="Daum C."/>
            <person name="Ng V."/>
            <person name="Clum A."/>
            <person name="Steindorff A."/>
            <person name="Ohm R.A."/>
            <person name="Martin F."/>
            <person name="Silar P."/>
            <person name="Natvig D.O."/>
            <person name="Lalanne C."/>
            <person name="Gautier V."/>
            <person name="Ament-Velasquez S.L."/>
            <person name="Kruys A."/>
            <person name="Hutchinson M.I."/>
            <person name="Powell A.J."/>
            <person name="Barry K."/>
            <person name="Miller A.N."/>
            <person name="Grigoriev I.V."/>
            <person name="Debuchy R."/>
            <person name="Gladieux P."/>
            <person name="Hiltunen Thoren M."/>
            <person name="Johannesson H."/>
        </authorList>
    </citation>
    <scope>NUCLEOTIDE SEQUENCE</scope>
    <source>
        <strain evidence="3">CBS 141.50</strain>
    </source>
</reference>
<evidence type="ECO:0000256" key="2">
    <source>
        <dbReference type="SAM" id="MobiDB-lite"/>
    </source>
</evidence>
<evidence type="ECO:0000313" key="4">
    <source>
        <dbReference type="Proteomes" id="UP001302676"/>
    </source>
</evidence>
<gene>
    <name evidence="3" type="ORF">C8A04DRAFT_32355</name>
</gene>
<accession>A0AAN6UWC0</accession>
<dbReference type="RefSeq" id="XP_062633520.1">
    <property type="nucleotide sequence ID" value="XM_062782072.1"/>
</dbReference>
<feature type="compositionally biased region" description="Basic and acidic residues" evidence="2">
    <location>
        <begin position="1"/>
        <end position="10"/>
    </location>
</feature>
<feature type="region of interest" description="Disordered" evidence="2">
    <location>
        <begin position="129"/>
        <end position="148"/>
    </location>
</feature>
<feature type="compositionally biased region" description="Low complexity" evidence="2">
    <location>
        <begin position="33"/>
        <end position="49"/>
    </location>
</feature>
<dbReference type="AlphaFoldDB" id="A0AAN6UWC0"/>
<sequence>MGLFSRHAEPEPVVEEPPRHSHSLFGSKHSHSPTRTSTASTTTTHSSTSPDRRSSTGGTGLLHRSFGHGSRHGPEMDPSIVQARERLVGAERAEKAADQALMAARESAREAREHVRLLEVEAKEEARRAKIKEHHAREFSKRGKLLGH</sequence>
<dbReference type="EMBL" id="MU853639">
    <property type="protein sequence ID" value="KAK4140149.1"/>
    <property type="molecule type" value="Genomic_DNA"/>
</dbReference>
<protein>
    <submittedName>
        <fullName evidence="3">Uncharacterized protein</fullName>
    </submittedName>
</protein>
<proteinExistence type="predicted"/>
<keyword evidence="4" id="KW-1185">Reference proteome</keyword>
<dbReference type="GeneID" id="87818685"/>
<evidence type="ECO:0000313" key="3">
    <source>
        <dbReference type="EMBL" id="KAK4140149.1"/>
    </source>
</evidence>
<keyword evidence="1" id="KW-0175">Coiled coil</keyword>